<keyword evidence="1" id="KW-0889">Transcription antitermination</keyword>
<dbReference type="InterPro" id="IPR005824">
    <property type="entry name" value="KOW"/>
</dbReference>
<reference evidence="6 7" key="1">
    <citation type="submission" date="2016-11" db="EMBL/GenBank/DDBJ databases">
        <authorList>
            <person name="Varghese N."/>
            <person name="Submissions S."/>
        </authorList>
    </citation>
    <scope>NUCLEOTIDE SEQUENCE [LARGE SCALE GENOMIC DNA]</scope>
    <source>
        <strain evidence="6 7">DSM 29341</strain>
    </source>
</reference>
<dbReference type="PANTHER" id="PTHR30265">
    <property type="entry name" value="RHO-INTERACTING TRANSCRIPTION TERMINATION FACTOR NUSG"/>
    <property type="match status" value="1"/>
</dbReference>
<dbReference type="Proteomes" id="UP000325134">
    <property type="component" value="Unassembled WGS sequence"/>
</dbReference>
<dbReference type="InterPro" id="IPR036735">
    <property type="entry name" value="NGN_dom_sf"/>
</dbReference>
<keyword evidence="7" id="KW-1185">Reference proteome</keyword>
<dbReference type="OrthoDB" id="9787731at2"/>
<protein>
    <submittedName>
        <fullName evidence="6">Transcriptional antiterminator RfaH</fullName>
    </submittedName>
</protein>
<accession>A0A1M5B4F0</accession>
<sequence>MTQIFPHRQFNDADQSKTWLLAQTKPNTEARAQHNLENQGFRVFAPKIRETRRIGGRFKDKLSLLFPGYIFVQVNPNSSPWRKINSTYGVSRLVSFTQNRPAIVPPALITNLRIRFSEGIDAPSESTLEPGDTVQLIRGPFAGFAAKVETVEAKNRIWLLLDLMGRETRVSADKSSLVLS</sequence>
<keyword evidence="2" id="KW-0805">Transcription regulation</keyword>
<dbReference type="CDD" id="cd09892">
    <property type="entry name" value="NGN_SP_RfaH"/>
    <property type="match status" value="1"/>
</dbReference>
<evidence type="ECO:0000313" key="6">
    <source>
        <dbReference type="EMBL" id="SHF37207.1"/>
    </source>
</evidence>
<name>A0A1M5B4F0_9RHOB</name>
<feature type="domain" description="NusG-like N-terminal" evidence="4">
    <location>
        <begin position="16"/>
        <end position="116"/>
    </location>
</feature>
<dbReference type="InterPro" id="IPR006645">
    <property type="entry name" value="NGN-like_dom"/>
</dbReference>
<dbReference type="AlphaFoldDB" id="A0A1M5B4F0"/>
<dbReference type="SUPFAM" id="SSF82679">
    <property type="entry name" value="N-utilization substance G protein NusG, N-terminal domain"/>
    <property type="match status" value="1"/>
</dbReference>
<evidence type="ECO:0000259" key="4">
    <source>
        <dbReference type="SMART" id="SM00738"/>
    </source>
</evidence>
<dbReference type="CDD" id="cd06091">
    <property type="entry name" value="KOW_NusG"/>
    <property type="match status" value="1"/>
</dbReference>
<keyword evidence="3" id="KW-0804">Transcription</keyword>
<dbReference type="Gene3D" id="3.30.70.940">
    <property type="entry name" value="NusG, N-terminal domain"/>
    <property type="match status" value="1"/>
</dbReference>
<evidence type="ECO:0000256" key="2">
    <source>
        <dbReference type="ARBA" id="ARBA00023015"/>
    </source>
</evidence>
<dbReference type="Pfam" id="PF02357">
    <property type="entry name" value="NusG"/>
    <property type="match status" value="1"/>
</dbReference>
<dbReference type="InterPro" id="IPR008991">
    <property type="entry name" value="Translation_prot_SH3-like_sf"/>
</dbReference>
<dbReference type="GO" id="GO:0006354">
    <property type="term" value="P:DNA-templated transcription elongation"/>
    <property type="evidence" value="ECO:0007669"/>
    <property type="project" value="InterPro"/>
</dbReference>
<feature type="domain" description="KOW" evidence="5">
    <location>
        <begin position="127"/>
        <end position="154"/>
    </location>
</feature>
<dbReference type="InterPro" id="IPR043425">
    <property type="entry name" value="NusG-like"/>
</dbReference>
<evidence type="ECO:0000313" key="7">
    <source>
        <dbReference type="Proteomes" id="UP000325134"/>
    </source>
</evidence>
<proteinExistence type="predicted"/>
<dbReference type="PANTHER" id="PTHR30265:SF7">
    <property type="entry name" value="TRANSCRIPTION ANTITERMINATION PROTEIN RFAH"/>
    <property type="match status" value="1"/>
</dbReference>
<dbReference type="SMART" id="SM00738">
    <property type="entry name" value="NGN"/>
    <property type="match status" value="1"/>
</dbReference>
<dbReference type="RefSeq" id="WP_149777230.1">
    <property type="nucleotide sequence ID" value="NZ_FQVK01000032.1"/>
</dbReference>
<evidence type="ECO:0000256" key="1">
    <source>
        <dbReference type="ARBA" id="ARBA00022814"/>
    </source>
</evidence>
<evidence type="ECO:0000259" key="5">
    <source>
        <dbReference type="SMART" id="SM00739"/>
    </source>
</evidence>
<dbReference type="Pfam" id="PF00467">
    <property type="entry name" value="KOW"/>
    <property type="match status" value="1"/>
</dbReference>
<dbReference type="GO" id="GO:0005829">
    <property type="term" value="C:cytosol"/>
    <property type="evidence" value="ECO:0007669"/>
    <property type="project" value="TreeGrafter"/>
</dbReference>
<evidence type="ECO:0000256" key="3">
    <source>
        <dbReference type="ARBA" id="ARBA00023163"/>
    </source>
</evidence>
<dbReference type="SMART" id="SM00739">
    <property type="entry name" value="KOW"/>
    <property type="match status" value="1"/>
</dbReference>
<gene>
    <name evidence="6" type="ORF">SAMN05444279_1328</name>
</gene>
<dbReference type="GO" id="GO:0031564">
    <property type="term" value="P:transcription antitermination"/>
    <property type="evidence" value="ECO:0007669"/>
    <property type="project" value="UniProtKB-KW"/>
</dbReference>
<organism evidence="6 7">
    <name type="scientific">Ruegeria intermedia</name>
    <dbReference type="NCBI Taxonomy" id="996115"/>
    <lineage>
        <taxon>Bacteria</taxon>
        <taxon>Pseudomonadati</taxon>
        <taxon>Pseudomonadota</taxon>
        <taxon>Alphaproteobacteria</taxon>
        <taxon>Rhodobacterales</taxon>
        <taxon>Roseobacteraceae</taxon>
        <taxon>Ruegeria</taxon>
    </lineage>
</organism>
<dbReference type="SUPFAM" id="SSF50104">
    <property type="entry name" value="Translation proteins SH3-like domain"/>
    <property type="match status" value="1"/>
</dbReference>
<dbReference type="EMBL" id="FQVK01000032">
    <property type="protein sequence ID" value="SHF37207.1"/>
    <property type="molecule type" value="Genomic_DNA"/>
</dbReference>